<dbReference type="InterPro" id="IPR042557">
    <property type="entry name" value="SCO4226"/>
</dbReference>
<dbReference type="SUPFAM" id="SSF55073">
    <property type="entry name" value="Nucleotide cyclase"/>
    <property type="match status" value="1"/>
</dbReference>
<accession>A0ABS1HH71</accession>
<sequence>MPIYMDRHDLPGVTAKDVAEAHQKDLKIQDDYGCRAITYWFDEERQTAFCLIEAPDKGAVKAMHEHAHGLVPHQIIEVNNQVVESFLGRIEDRQVKDTNEPFIHNESAFRVILATNLKYSTAINQSLNIKDTISSRRRHEEIVRQITVKHNGREAVHNAQCVLCSFISVSQAVMCAIEIRNSFISLNEKHFNPMAIQLGISAGSPITENNDFFGQTIQLAKHLCYMSNSDQITLASTVVKHCSNDNLQRLEKEGAIVILNGTQENFIDQLLLIMEKSWKIEGFRLENLAQEIGVSKSQLYRKLIALTALSPNDFVKEFRLNKAMSLLDKQEHSISEIAYETGFSSPSYFSKCFKKRYGILPSLYYDI</sequence>
<protein>
    <submittedName>
        <fullName evidence="5">DUF4242 domain-containing protein</fullName>
    </submittedName>
</protein>
<evidence type="ECO:0000313" key="6">
    <source>
        <dbReference type="Proteomes" id="UP000605676"/>
    </source>
</evidence>
<dbReference type="Gene3D" id="1.10.10.60">
    <property type="entry name" value="Homeodomain-like"/>
    <property type="match status" value="1"/>
</dbReference>
<keyword evidence="1" id="KW-0805">Transcription regulation</keyword>
<dbReference type="PANTHER" id="PTHR43280:SF2">
    <property type="entry name" value="HTH-TYPE TRANSCRIPTIONAL REGULATOR EXSA"/>
    <property type="match status" value="1"/>
</dbReference>
<dbReference type="EMBL" id="JAENRR010000011">
    <property type="protein sequence ID" value="MBK3517022.1"/>
    <property type="molecule type" value="Genomic_DNA"/>
</dbReference>
<dbReference type="InterPro" id="IPR025336">
    <property type="entry name" value="SCO4226-like"/>
</dbReference>
<dbReference type="PANTHER" id="PTHR43280">
    <property type="entry name" value="ARAC-FAMILY TRANSCRIPTIONAL REGULATOR"/>
    <property type="match status" value="1"/>
</dbReference>
<dbReference type="PRINTS" id="PR00032">
    <property type="entry name" value="HTHARAC"/>
</dbReference>
<keyword evidence="2" id="KW-0238">DNA-binding</keyword>
<evidence type="ECO:0000313" key="5">
    <source>
        <dbReference type="EMBL" id="MBK3517022.1"/>
    </source>
</evidence>
<evidence type="ECO:0000259" key="4">
    <source>
        <dbReference type="PROSITE" id="PS01124"/>
    </source>
</evidence>
<dbReference type="PROSITE" id="PS00041">
    <property type="entry name" value="HTH_ARAC_FAMILY_1"/>
    <property type="match status" value="1"/>
</dbReference>
<comment type="caution">
    <text evidence="5">The sequence shown here is derived from an EMBL/GenBank/DDBJ whole genome shotgun (WGS) entry which is preliminary data.</text>
</comment>
<name>A0ABS1HH71_9BACT</name>
<dbReference type="InterPro" id="IPR018060">
    <property type="entry name" value="HTH_AraC"/>
</dbReference>
<evidence type="ECO:0000256" key="1">
    <source>
        <dbReference type="ARBA" id="ARBA00023015"/>
    </source>
</evidence>
<dbReference type="Pfam" id="PF12833">
    <property type="entry name" value="HTH_18"/>
    <property type="match status" value="1"/>
</dbReference>
<evidence type="ECO:0000256" key="2">
    <source>
        <dbReference type="ARBA" id="ARBA00023125"/>
    </source>
</evidence>
<organism evidence="5 6">
    <name type="scientific">Carboxylicivirga marina</name>
    <dbReference type="NCBI Taxonomy" id="2800988"/>
    <lineage>
        <taxon>Bacteria</taxon>
        <taxon>Pseudomonadati</taxon>
        <taxon>Bacteroidota</taxon>
        <taxon>Bacteroidia</taxon>
        <taxon>Marinilabiliales</taxon>
        <taxon>Marinilabiliaceae</taxon>
        <taxon>Carboxylicivirga</taxon>
    </lineage>
</organism>
<dbReference type="RefSeq" id="WP_200464251.1">
    <property type="nucleotide sequence ID" value="NZ_JAENRR010000011.1"/>
</dbReference>
<dbReference type="InterPro" id="IPR020449">
    <property type="entry name" value="Tscrpt_reg_AraC-type_HTH"/>
</dbReference>
<dbReference type="PROSITE" id="PS01124">
    <property type="entry name" value="HTH_ARAC_FAMILY_2"/>
    <property type="match status" value="1"/>
</dbReference>
<dbReference type="SMART" id="SM00342">
    <property type="entry name" value="HTH_ARAC"/>
    <property type="match status" value="1"/>
</dbReference>
<reference evidence="5 6" key="1">
    <citation type="submission" date="2021-01" db="EMBL/GenBank/DDBJ databases">
        <title>Carboxyliciviraga sp.nov., isolated from coastal sediments.</title>
        <authorList>
            <person name="Lu D."/>
            <person name="Zhang T."/>
        </authorList>
    </citation>
    <scope>NUCLEOTIDE SEQUENCE [LARGE SCALE GENOMIC DNA]</scope>
    <source>
        <strain evidence="5 6">N1Y132</strain>
    </source>
</reference>
<proteinExistence type="predicted"/>
<dbReference type="Gene3D" id="3.30.70.3090">
    <property type="entry name" value="ORF SCO4226, nickel-binding ferredoxin-like monomer"/>
    <property type="match status" value="1"/>
</dbReference>
<keyword evidence="6" id="KW-1185">Reference proteome</keyword>
<dbReference type="Gene3D" id="3.30.70.1230">
    <property type="entry name" value="Nucleotide cyclase"/>
    <property type="match status" value="1"/>
</dbReference>
<evidence type="ECO:0000256" key="3">
    <source>
        <dbReference type="ARBA" id="ARBA00023163"/>
    </source>
</evidence>
<dbReference type="InterPro" id="IPR018062">
    <property type="entry name" value="HTH_AraC-typ_CS"/>
</dbReference>
<feature type="domain" description="HTH araC/xylS-type" evidence="4">
    <location>
        <begin position="268"/>
        <end position="367"/>
    </location>
</feature>
<dbReference type="Proteomes" id="UP000605676">
    <property type="component" value="Unassembled WGS sequence"/>
</dbReference>
<dbReference type="Pfam" id="PF14026">
    <property type="entry name" value="SCO4226-like"/>
    <property type="match status" value="1"/>
</dbReference>
<keyword evidence="3" id="KW-0804">Transcription</keyword>
<dbReference type="InterPro" id="IPR029787">
    <property type="entry name" value="Nucleotide_cyclase"/>
</dbReference>
<dbReference type="SUPFAM" id="SSF46689">
    <property type="entry name" value="Homeodomain-like"/>
    <property type="match status" value="1"/>
</dbReference>
<gene>
    <name evidence="5" type="ORF">JIV24_06680</name>
</gene>
<dbReference type="InterPro" id="IPR009057">
    <property type="entry name" value="Homeodomain-like_sf"/>
</dbReference>